<evidence type="ECO:0000256" key="8">
    <source>
        <dbReference type="ARBA" id="ARBA00023170"/>
    </source>
</evidence>
<accession>A0A504YQ78</accession>
<evidence type="ECO:0000256" key="1">
    <source>
        <dbReference type="ARBA" id="ARBA00004651"/>
    </source>
</evidence>
<evidence type="ECO:0000256" key="6">
    <source>
        <dbReference type="ARBA" id="ARBA00023065"/>
    </source>
</evidence>
<dbReference type="Gene3D" id="3.40.190.10">
    <property type="entry name" value="Periplasmic binding protein-like II"/>
    <property type="match status" value="1"/>
</dbReference>
<comment type="subcellular location">
    <subcellularLocation>
        <location evidence="1">Cell membrane</location>
        <topology evidence="1">Multi-pass membrane protein</topology>
    </subcellularLocation>
</comment>
<dbReference type="STRING" id="46835.A0A504YQ78"/>
<keyword evidence="10" id="KW-1071">Ligand-gated ion channel</keyword>
<evidence type="ECO:0000259" key="14">
    <source>
        <dbReference type="SMART" id="SM00079"/>
    </source>
</evidence>
<keyword evidence="8" id="KW-0675">Receptor</keyword>
<keyword evidence="5 13" id="KW-1133">Transmembrane helix</keyword>
<keyword evidence="3" id="KW-1003">Cell membrane</keyword>
<feature type="transmembrane region" description="Helical" evidence="13">
    <location>
        <begin position="871"/>
        <end position="897"/>
    </location>
</feature>
<dbReference type="InterPro" id="IPR052192">
    <property type="entry name" value="Insect_Ionotropic_Sensory_Rcpt"/>
</dbReference>
<sequence>STFLCSHFLPGVIYDEYFDTVDYDLNGALQSYVPVMKYILEQSFTNVTSYDSPEWVITVRRFTFSEDISPTNSSNCQLVVLTFVNPFALSFSYLSPRSNLEVCTMIELGARMIASLTSCVVATYIDTITTRHHILHYAIPRPLCLTRPTTPTDGSMHTMWHQPEPSDLAYALYKINEIENAGRSLILSNGRSNLPKILLELSTAAITQGNKFKPVYVTQDFSTIEDEKSFFPGTYTARTSLDSVLSVLTDSLQLSSAAPSLNHVIIMAPRHGVFEILKKMVLYSSASKNYMWMFGEPIGISLKSVLTLLSEYPIKTMNVAFFRYLPILNREDCHDDNMNKLLRDTAIHFSDCDFTKLPERVAILVSLMNLYAHVRQYSVKYFLRHTADVRCSAAPILTDQAGLTALSLSKQLGVLHKLSGLTFYALEIDINNMTRFVATARYDGSSVYLTEDGKEVAKQGSCFRLISEPISQFHQPDAYRGHGFGNSLMRFQVSPFVMDYEISPAGYLTKARGMMIDLLDILAKRFNFRYRIYPATDGHYGEFSLKGEWTGLIGDLQNKRIDLAASCLVQNRERDGAGTFLGHVLDGRLALLLARPKTVSKPFSLIQIFQPQILGLLVLCSVINTILSYLYDRYSPYSLRNQNPPAKPLPERIHMVEHVWDMFKCTMFQCIQAYPTNPSSRCMLLAQWTMAFLIYLAWQCDVTSFLTRKSYNPRIQSLLELAEDMSMKPLIVKGSGVYEFFEESNVKQVYKEIFRRILKENLIIPNHSVAVSMVLSNPDYVIVGDYETLLYAQLRKCQDLIVINTNVVMGQQSLMALPDVDWAKPFSTYLDQLKEGGVVDALTTRWWELNSSCTTNEDNFRPINTEAMGELYLVFAVFMAAGLLLLIGELLWGSVILPRLQRRRQRLEAKKARRERRFRRAQARLARKSTVASEQHESRHSGTEKME</sequence>
<proteinExistence type="predicted"/>
<dbReference type="Pfam" id="PF10613">
    <property type="entry name" value="Lig_chan-Glu_bd"/>
    <property type="match status" value="1"/>
</dbReference>
<protein>
    <submittedName>
        <fullName evidence="16">Uncharacterized protein</fullName>
    </submittedName>
</protein>
<keyword evidence="9" id="KW-0325">Glycoprotein</keyword>
<evidence type="ECO:0000256" key="11">
    <source>
        <dbReference type="ARBA" id="ARBA00023303"/>
    </source>
</evidence>
<evidence type="ECO:0000313" key="17">
    <source>
        <dbReference type="Proteomes" id="UP000316759"/>
    </source>
</evidence>
<dbReference type="SUPFAM" id="SSF53850">
    <property type="entry name" value="Periplasmic binding protein-like II"/>
    <property type="match status" value="1"/>
</dbReference>
<keyword evidence="11" id="KW-0407">Ion channel</keyword>
<keyword evidence="7 13" id="KW-0472">Membrane</keyword>
<feature type="domain" description="Ionotropic glutamate receptor C-terminal" evidence="14">
    <location>
        <begin position="490"/>
        <end position="849"/>
    </location>
</feature>
<name>A0A504YQ78_FASGI</name>
<keyword evidence="17" id="KW-1185">Reference proteome</keyword>
<dbReference type="SMART" id="SM00079">
    <property type="entry name" value="PBPe"/>
    <property type="match status" value="1"/>
</dbReference>
<evidence type="ECO:0000256" key="10">
    <source>
        <dbReference type="ARBA" id="ARBA00023286"/>
    </source>
</evidence>
<dbReference type="EMBL" id="SUNJ01006699">
    <property type="protein sequence ID" value="TPP62559.1"/>
    <property type="molecule type" value="Genomic_DNA"/>
</dbReference>
<evidence type="ECO:0000256" key="4">
    <source>
        <dbReference type="ARBA" id="ARBA00022692"/>
    </source>
</evidence>
<keyword evidence="4 13" id="KW-0812">Transmembrane</keyword>
<evidence type="ECO:0000256" key="9">
    <source>
        <dbReference type="ARBA" id="ARBA00023180"/>
    </source>
</evidence>
<dbReference type="SMART" id="SM00918">
    <property type="entry name" value="Lig_chan-Glu_bd"/>
    <property type="match status" value="1"/>
</dbReference>
<feature type="region of interest" description="Disordered" evidence="12">
    <location>
        <begin position="913"/>
        <end position="947"/>
    </location>
</feature>
<evidence type="ECO:0000256" key="7">
    <source>
        <dbReference type="ARBA" id="ARBA00023136"/>
    </source>
</evidence>
<evidence type="ECO:0000256" key="3">
    <source>
        <dbReference type="ARBA" id="ARBA00022475"/>
    </source>
</evidence>
<feature type="domain" description="Ionotropic glutamate receptor L-glutamate and glycine-binding" evidence="15">
    <location>
        <begin position="495"/>
        <end position="558"/>
    </location>
</feature>
<dbReference type="Gene3D" id="1.10.287.70">
    <property type="match status" value="1"/>
</dbReference>
<evidence type="ECO:0000256" key="13">
    <source>
        <dbReference type="SAM" id="Phobius"/>
    </source>
</evidence>
<evidence type="ECO:0000256" key="12">
    <source>
        <dbReference type="SAM" id="MobiDB-lite"/>
    </source>
</evidence>
<feature type="compositionally biased region" description="Basic and acidic residues" evidence="12">
    <location>
        <begin position="934"/>
        <end position="947"/>
    </location>
</feature>
<dbReference type="PANTHER" id="PTHR42643:SF24">
    <property type="entry name" value="IONOTROPIC RECEPTOR 60A"/>
    <property type="match status" value="1"/>
</dbReference>
<feature type="non-terminal residue" evidence="16">
    <location>
        <position position="1"/>
    </location>
</feature>
<feature type="compositionally biased region" description="Basic residues" evidence="12">
    <location>
        <begin position="913"/>
        <end position="927"/>
    </location>
</feature>
<evidence type="ECO:0000259" key="15">
    <source>
        <dbReference type="SMART" id="SM00918"/>
    </source>
</evidence>
<organism evidence="16 17">
    <name type="scientific">Fasciola gigantica</name>
    <name type="common">Giant liver fluke</name>
    <dbReference type="NCBI Taxonomy" id="46835"/>
    <lineage>
        <taxon>Eukaryota</taxon>
        <taxon>Metazoa</taxon>
        <taxon>Spiralia</taxon>
        <taxon>Lophotrochozoa</taxon>
        <taxon>Platyhelminthes</taxon>
        <taxon>Trematoda</taxon>
        <taxon>Digenea</taxon>
        <taxon>Plagiorchiida</taxon>
        <taxon>Echinostomata</taxon>
        <taxon>Echinostomatoidea</taxon>
        <taxon>Fasciolidae</taxon>
        <taxon>Fasciola</taxon>
    </lineage>
</organism>
<dbReference type="PANTHER" id="PTHR42643">
    <property type="entry name" value="IONOTROPIC RECEPTOR 20A-RELATED"/>
    <property type="match status" value="1"/>
</dbReference>
<dbReference type="GO" id="GO:0050906">
    <property type="term" value="P:detection of stimulus involved in sensory perception"/>
    <property type="evidence" value="ECO:0007669"/>
    <property type="project" value="UniProtKB-ARBA"/>
</dbReference>
<dbReference type="InterPro" id="IPR001320">
    <property type="entry name" value="Iontro_rcpt_C"/>
</dbReference>
<evidence type="ECO:0000256" key="2">
    <source>
        <dbReference type="ARBA" id="ARBA00022448"/>
    </source>
</evidence>
<gene>
    <name evidence="16" type="ORF">FGIG_06661</name>
</gene>
<dbReference type="OrthoDB" id="9997229at2759"/>
<evidence type="ECO:0000256" key="5">
    <source>
        <dbReference type="ARBA" id="ARBA00022989"/>
    </source>
</evidence>
<evidence type="ECO:0000313" key="16">
    <source>
        <dbReference type="EMBL" id="TPP62559.1"/>
    </source>
</evidence>
<keyword evidence="6" id="KW-0406">Ion transport</keyword>
<dbReference type="Proteomes" id="UP000316759">
    <property type="component" value="Unassembled WGS sequence"/>
</dbReference>
<dbReference type="GO" id="GO:0005886">
    <property type="term" value="C:plasma membrane"/>
    <property type="evidence" value="ECO:0007669"/>
    <property type="project" value="UniProtKB-SubCell"/>
</dbReference>
<dbReference type="InterPro" id="IPR019594">
    <property type="entry name" value="Glu/Gly-bd"/>
</dbReference>
<dbReference type="AlphaFoldDB" id="A0A504YQ78"/>
<reference evidence="16 17" key="1">
    <citation type="submission" date="2019-04" db="EMBL/GenBank/DDBJ databases">
        <title>Annotation for the trematode Fasciola gigantica.</title>
        <authorList>
            <person name="Choi Y.-J."/>
        </authorList>
    </citation>
    <scope>NUCLEOTIDE SEQUENCE [LARGE SCALE GENOMIC DNA]</scope>
    <source>
        <strain evidence="16">Uganda_cow_1</strain>
    </source>
</reference>
<dbReference type="GO" id="GO:0015276">
    <property type="term" value="F:ligand-gated monoatomic ion channel activity"/>
    <property type="evidence" value="ECO:0007669"/>
    <property type="project" value="InterPro"/>
</dbReference>
<keyword evidence="2" id="KW-0813">Transport</keyword>
<dbReference type="Pfam" id="PF00060">
    <property type="entry name" value="Lig_chan"/>
    <property type="match status" value="1"/>
</dbReference>
<comment type="caution">
    <text evidence="16">The sequence shown here is derived from an EMBL/GenBank/DDBJ whole genome shotgun (WGS) entry which is preliminary data.</text>
</comment>
<feature type="transmembrane region" description="Helical" evidence="13">
    <location>
        <begin position="613"/>
        <end position="631"/>
    </location>
</feature>